<name>A0A226D5R9_FOLCA</name>
<feature type="transmembrane region" description="Helical" evidence="1">
    <location>
        <begin position="354"/>
        <end position="372"/>
    </location>
</feature>
<evidence type="ECO:0000313" key="2">
    <source>
        <dbReference type="EMBL" id="OXA40198.1"/>
    </source>
</evidence>
<keyword evidence="3" id="KW-1185">Reference proteome</keyword>
<organism evidence="2 3">
    <name type="scientific">Folsomia candida</name>
    <name type="common">Springtail</name>
    <dbReference type="NCBI Taxonomy" id="158441"/>
    <lineage>
        <taxon>Eukaryota</taxon>
        <taxon>Metazoa</taxon>
        <taxon>Ecdysozoa</taxon>
        <taxon>Arthropoda</taxon>
        <taxon>Hexapoda</taxon>
        <taxon>Collembola</taxon>
        <taxon>Entomobryomorpha</taxon>
        <taxon>Isotomoidea</taxon>
        <taxon>Isotomidae</taxon>
        <taxon>Proisotominae</taxon>
        <taxon>Folsomia</taxon>
    </lineage>
</organism>
<feature type="transmembrane region" description="Helical" evidence="1">
    <location>
        <begin position="311"/>
        <end position="333"/>
    </location>
</feature>
<evidence type="ECO:0000256" key="1">
    <source>
        <dbReference type="SAM" id="Phobius"/>
    </source>
</evidence>
<keyword evidence="1" id="KW-0472">Membrane</keyword>
<reference evidence="2 3" key="1">
    <citation type="submission" date="2015-12" db="EMBL/GenBank/DDBJ databases">
        <title>The genome of Folsomia candida.</title>
        <authorList>
            <person name="Faddeeva A."/>
            <person name="Derks M.F."/>
            <person name="Anvar Y."/>
            <person name="Smit S."/>
            <person name="Van Straalen N."/>
            <person name="Roelofs D."/>
        </authorList>
    </citation>
    <scope>NUCLEOTIDE SEQUENCE [LARGE SCALE GENOMIC DNA]</scope>
    <source>
        <strain evidence="2 3">VU population</strain>
        <tissue evidence="2">Whole body</tissue>
    </source>
</reference>
<gene>
    <name evidence="2" type="ORF">Fcan01_25056</name>
</gene>
<evidence type="ECO:0000313" key="3">
    <source>
        <dbReference type="Proteomes" id="UP000198287"/>
    </source>
</evidence>
<sequence>MVSIQRGEVTYRHRAVLMARINTARSNPIKENILSQPIDPIFSSLHAGPTCLIYVIIVKPELSDEYDTVVWYSSKHSRSPTLHTHWNKKGRNRYFSYFYAGMIAIFGNTSAIGTIKRALTQAVFRQPIILFFQISCAKSKYNSYFIEPNVTLLCQDVKLAENIDLYRIIGECKKLVRPDKLRVGFNWKRQDFFKSFTGMKTYSMQDSMNGVLTHMLTQETNASDGSHQIKISHNVDMTMPFSLVTDSDMASISFILVGNWSFSFVTCSSLSHGRVDYSGYVRPLDVSVWYSLTCCCLMITILLIGQNYNKFLALIWPKIAYTICNALLDIGFLTTGRSSSTLQIMFQSPASEKLIILWALMTFVVVNIYTSIVTEDTTAPLVSDPPRMFDNVTLYMLWVRSLPPDLRGVVEILRKHRLCAARKSVVKMKDIPSSSCNGLNWTSFYKANHNLLTQAEQEFKNTELGRMAGRLECLSDF</sequence>
<protein>
    <submittedName>
        <fullName evidence="2">Uncharacterized protein</fullName>
    </submittedName>
</protein>
<keyword evidence="1" id="KW-0812">Transmembrane</keyword>
<dbReference type="Proteomes" id="UP000198287">
    <property type="component" value="Unassembled WGS sequence"/>
</dbReference>
<proteinExistence type="predicted"/>
<feature type="transmembrane region" description="Helical" evidence="1">
    <location>
        <begin position="288"/>
        <end position="305"/>
    </location>
</feature>
<feature type="transmembrane region" description="Helical" evidence="1">
    <location>
        <begin position="94"/>
        <end position="115"/>
    </location>
</feature>
<dbReference type="EMBL" id="LNIX01000034">
    <property type="protein sequence ID" value="OXA40198.1"/>
    <property type="molecule type" value="Genomic_DNA"/>
</dbReference>
<keyword evidence="1" id="KW-1133">Transmembrane helix</keyword>
<comment type="caution">
    <text evidence="2">The sequence shown here is derived from an EMBL/GenBank/DDBJ whole genome shotgun (WGS) entry which is preliminary data.</text>
</comment>
<accession>A0A226D5R9</accession>
<dbReference type="AlphaFoldDB" id="A0A226D5R9"/>